<accession>W7ULH6</accession>
<reference evidence="2 3" key="1">
    <citation type="journal article" date="2014" name="PLoS ONE">
        <title>Rumen cellulosomics: divergent fiber-degrading strategies revealed by comparative genome-wide analysis of six ruminococcal strains.</title>
        <authorList>
            <person name="Dassa B."/>
            <person name="Borovok I."/>
            <person name="Ruimy-Israeli V."/>
            <person name="Lamed R."/>
            <person name="Flint H.J."/>
            <person name="Duncan S.H."/>
            <person name="Henrissat B."/>
            <person name="Coutinho P."/>
            <person name="Morrison M."/>
            <person name="Mosoni P."/>
            <person name="Yeoman C.J."/>
            <person name="White B.A."/>
            <person name="Bayer E.A."/>
        </authorList>
    </citation>
    <scope>NUCLEOTIDE SEQUENCE [LARGE SCALE GENOMIC DNA]</scope>
    <source>
        <strain evidence="2 3">007c</strain>
    </source>
</reference>
<dbReference type="EMBL" id="ATAX01000035">
    <property type="protein sequence ID" value="EWM52444.1"/>
    <property type="molecule type" value="Genomic_DNA"/>
</dbReference>
<comment type="caution">
    <text evidence="2">The sequence shown here is derived from an EMBL/GenBank/DDBJ whole genome shotgun (WGS) entry which is preliminary data.</text>
</comment>
<dbReference type="OrthoDB" id="1829045at2"/>
<dbReference type="RefSeq" id="WP_019680876.1">
    <property type="nucleotide sequence ID" value="NZ_ATAX01000035.1"/>
</dbReference>
<organism evidence="2 3">
    <name type="scientific">Ruminococcus flavefaciens 007c</name>
    <dbReference type="NCBI Taxonomy" id="1341157"/>
    <lineage>
        <taxon>Bacteria</taxon>
        <taxon>Bacillati</taxon>
        <taxon>Bacillota</taxon>
        <taxon>Clostridia</taxon>
        <taxon>Eubacteriales</taxon>
        <taxon>Oscillospiraceae</taxon>
        <taxon>Ruminococcus</taxon>
    </lineage>
</organism>
<evidence type="ECO:0008006" key="4">
    <source>
        <dbReference type="Google" id="ProtNLM"/>
    </source>
</evidence>
<feature type="signal peptide" evidence="1">
    <location>
        <begin position="1"/>
        <end position="25"/>
    </location>
</feature>
<dbReference type="PATRIC" id="fig|1341157.4.peg.2817"/>
<feature type="chain" id="PRO_5039426474" description="Lipoprotein" evidence="1">
    <location>
        <begin position="26"/>
        <end position="85"/>
    </location>
</feature>
<dbReference type="AlphaFoldDB" id="W7ULH6"/>
<dbReference type="Proteomes" id="UP000019365">
    <property type="component" value="Unassembled WGS sequence"/>
</dbReference>
<protein>
    <recommendedName>
        <fullName evidence="4">Lipoprotein</fullName>
    </recommendedName>
</protein>
<keyword evidence="3" id="KW-1185">Reference proteome</keyword>
<evidence type="ECO:0000313" key="2">
    <source>
        <dbReference type="EMBL" id="EWM52444.1"/>
    </source>
</evidence>
<gene>
    <name evidence="2" type="ORF">RF007C_07865</name>
</gene>
<evidence type="ECO:0000313" key="3">
    <source>
        <dbReference type="Proteomes" id="UP000019365"/>
    </source>
</evidence>
<name>W7ULH6_RUMFL</name>
<proteinExistence type="predicted"/>
<evidence type="ECO:0000256" key="1">
    <source>
        <dbReference type="SAM" id="SignalP"/>
    </source>
</evidence>
<sequence>MKKTFKKLSAALMAFALLGTGTFVTKKLAPQSDNTLVASAASCGNCQSSYHYSESAVSKTINGITVTYVFCHCSRCGYSDMYIIY</sequence>
<keyword evidence="1" id="KW-0732">Signal</keyword>